<sequence>MAEEQQQDAQQQDAQPVFGIEKIYVKDLSLEAPNAPQIFLQKEQPEVSIELQNKAAQIDQGVFEVVVTITVTSKVQDKTAFLVEVAQAGIFVIRNVPDENISAILAVTCPNILFPYAREAVSDLVTRAGFPPVLLNPINFEALYAQQLQQQSAENATTH</sequence>
<dbReference type="NCBIfam" id="NF004392">
    <property type="entry name" value="PRK05751.1-3"/>
    <property type="match status" value="1"/>
</dbReference>
<dbReference type="PANTHER" id="PTHR36918">
    <property type="match status" value="1"/>
</dbReference>
<dbReference type="GO" id="GO:0006457">
    <property type="term" value="P:protein folding"/>
    <property type="evidence" value="ECO:0007669"/>
    <property type="project" value="UniProtKB-UniRule"/>
</dbReference>
<dbReference type="Gene3D" id="3.10.420.10">
    <property type="entry name" value="SecB-like"/>
    <property type="match status" value="1"/>
</dbReference>
<evidence type="ECO:0000256" key="2">
    <source>
        <dbReference type="ARBA" id="ARBA00022448"/>
    </source>
</evidence>
<comment type="caution">
    <text evidence="7">The sequence shown here is derived from an EMBL/GenBank/DDBJ whole genome shotgun (WGS) entry which is preliminary data.</text>
</comment>
<dbReference type="RefSeq" id="WP_109016579.1">
    <property type="nucleotide sequence ID" value="NZ_BDOQ01000018.1"/>
</dbReference>
<keyword evidence="6" id="KW-0963">Cytoplasm</keyword>
<keyword evidence="8" id="KW-1185">Reference proteome</keyword>
<dbReference type="Proteomes" id="UP000245081">
    <property type="component" value="Unassembled WGS sequence"/>
</dbReference>
<dbReference type="PANTHER" id="PTHR36918:SF1">
    <property type="entry name" value="PROTEIN-EXPORT PROTEIN SECB"/>
    <property type="match status" value="1"/>
</dbReference>
<dbReference type="HAMAP" id="MF_00821">
    <property type="entry name" value="SecB"/>
    <property type="match status" value="1"/>
</dbReference>
<dbReference type="GO" id="GO:0051082">
    <property type="term" value="F:unfolded protein binding"/>
    <property type="evidence" value="ECO:0007669"/>
    <property type="project" value="InterPro"/>
</dbReference>
<comment type="function">
    <text evidence="6">One of the proteins required for the normal export of preproteins out of the cell cytoplasm. It is a molecular chaperone that binds to a subset of precursor proteins, maintaining them in a translocation-competent state. It also specifically binds to its receptor SecA.</text>
</comment>
<evidence type="ECO:0000256" key="1">
    <source>
        <dbReference type="ARBA" id="ARBA00009990"/>
    </source>
</evidence>
<proteinExistence type="inferred from homology"/>
<dbReference type="NCBIfam" id="TIGR00809">
    <property type="entry name" value="secB"/>
    <property type="match status" value="1"/>
</dbReference>
<dbReference type="AlphaFoldDB" id="A0A2R5FB51"/>
<comment type="similarity">
    <text evidence="1 6">Belongs to the SecB family.</text>
</comment>
<dbReference type="InterPro" id="IPR035958">
    <property type="entry name" value="SecB-like_sf"/>
</dbReference>
<dbReference type="GO" id="GO:0015031">
    <property type="term" value="P:protein transport"/>
    <property type="evidence" value="ECO:0007669"/>
    <property type="project" value="UniProtKB-UniRule"/>
</dbReference>
<dbReference type="SUPFAM" id="SSF54611">
    <property type="entry name" value="SecB-like"/>
    <property type="match status" value="1"/>
</dbReference>
<name>A0A2R5FB51_9PROT</name>
<comment type="subcellular location">
    <subcellularLocation>
        <location evidence="6">Cytoplasm</location>
    </subcellularLocation>
</comment>
<dbReference type="InterPro" id="IPR003708">
    <property type="entry name" value="SecB"/>
</dbReference>
<evidence type="ECO:0000256" key="6">
    <source>
        <dbReference type="HAMAP-Rule" id="MF_00821"/>
    </source>
</evidence>
<dbReference type="PRINTS" id="PR01594">
    <property type="entry name" value="SECBCHAPRONE"/>
</dbReference>
<dbReference type="GO" id="GO:0051262">
    <property type="term" value="P:protein tetramerization"/>
    <property type="evidence" value="ECO:0007669"/>
    <property type="project" value="InterPro"/>
</dbReference>
<keyword evidence="5 6" id="KW-0143">Chaperone</keyword>
<comment type="subunit">
    <text evidence="6">Homotetramer, a dimer of dimers. One homotetramer interacts with 1 SecA dimer.</text>
</comment>
<evidence type="ECO:0000256" key="4">
    <source>
        <dbReference type="ARBA" id="ARBA00023010"/>
    </source>
</evidence>
<evidence type="ECO:0000256" key="3">
    <source>
        <dbReference type="ARBA" id="ARBA00022927"/>
    </source>
</evidence>
<dbReference type="NCBIfam" id="NF004393">
    <property type="entry name" value="PRK05751.1-4"/>
    <property type="match status" value="1"/>
</dbReference>
<dbReference type="NCBIfam" id="NF004394">
    <property type="entry name" value="PRK05751.1-5"/>
    <property type="match status" value="1"/>
</dbReference>
<gene>
    <name evidence="6 7" type="primary">secB</name>
    <name evidence="7" type="ORF">NMK_3044</name>
</gene>
<evidence type="ECO:0000313" key="8">
    <source>
        <dbReference type="Proteomes" id="UP000245081"/>
    </source>
</evidence>
<protein>
    <recommendedName>
        <fullName evidence="6">Protein-export protein SecB</fullName>
    </recommendedName>
</protein>
<organism evidence="7 8">
    <name type="scientific">Novimethylophilus kurashikiensis</name>
    <dbReference type="NCBI Taxonomy" id="1825523"/>
    <lineage>
        <taxon>Bacteria</taxon>
        <taxon>Pseudomonadati</taxon>
        <taxon>Pseudomonadota</taxon>
        <taxon>Betaproteobacteria</taxon>
        <taxon>Nitrosomonadales</taxon>
        <taxon>Methylophilaceae</taxon>
        <taxon>Novimethylophilus</taxon>
    </lineage>
</organism>
<keyword evidence="2 6" id="KW-0813">Transport</keyword>
<accession>A0A2R5FB51</accession>
<dbReference type="Pfam" id="PF02556">
    <property type="entry name" value="SecB"/>
    <property type="match status" value="1"/>
</dbReference>
<dbReference type="EMBL" id="BDOQ01000018">
    <property type="protein sequence ID" value="GBG15437.1"/>
    <property type="molecule type" value="Genomic_DNA"/>
</dbReference>
<reference evidence="7 8" key="1">
    <citation type="journal article" date="2018" name="Environ. Microbiol.">
        <title>Isolation and genomic characterization of Novimethylophilus kurashikiensis gen. nov. sp. nov., a new lanthanide-dependent methylotrophic species of Methylophilaceae.</title>
        <authorList>
            <person name="Lv H."/>
            <person name="Sahin N."/>
            <person name="Tani A."/>
        </authorList>
    </citation>
    <scope>NUCLEOTIDE SEQUENCE [LARGE SCALE GENOMIC DNA]</scope>
    <source>
        <strain evidence="7 8">La2-4</strain>
    </source>
</reference>
<evidence type="ECO:0000313" key="7">
    <source>
        <dbReference type="EMBL" id="GBG15437.1"/>
    </source>
</evidence>
<evidence type="ECO:0000256" key="5">
    <source>
        <dbReference type="ARBA" id="ARBA00023186"/>
    </source>
</evidence>
<keyword evidence="3 6" id="KW-0653">Protein transport</keyword>
<dbReference type="OrthoDB" id="9795145at2"/>
<dbReference type="GO" id="GO:0005737">
    <property type="term" value="C:cytoplasm"/>
    <property type="evidence" value="ECO:0007669"/>
    <property type="project" value="UniProtKB-SubCell"/>
</dbReference>
<keyword evidence="4 6" id="KW-0811">Translocation</keyword>